<evidence type="ECO:0000256" key="1">
    <source>
        <dbReference type="ARBA" id="ARBA00022795"/>
    </source>
</evidence>
<reference evidence="2 3" key="1">
    <citation type="submission" date="2016-09" db="EMBL/GenBank/DDBJ databases">
        <title>Complete genome of Desulfosporosinus sp. OL.</title>
        <authorList>
            <person name="Mardanov A."/>
            <person name="Beletsky A."/>
            <person name="Panova A."/>
            <person name="Karnachuk O."/>
            <person name="Ravin N."/>
        </authorList>
    </citation>
    <scope>NUCLEOTIDE SEQUENCE [LARGE SCALE GENOMIC DNA]</scope>
    <source>
        <strain evidence="2 3">OL</strain>
    </source>
</reference>
<dbReference type="Gene3D" id="1.20.58.300">
    <property type="entry name" value="FlgN-like"/>
    <property type="match status" value="1"/>
</dbReference>
<dbReference type="RefSeq" id="WP_075363571.1">
    <property type="nucleotide sequence ID" value="NZ_MLBF01000003.1"/>
</dbReference>
<proteinExistence type="predicted"/>
<keyword evidence="1" id="KW-1005">Bacterial flagellum biogenesis</keyword>
<keyword evidence="3" id="KW-1185">Reference proteome</keyword>
<dbReference type="STRING" id="1888891.DSOL_0778"/>
<dbReference type="InterPro" id="IPR036679">
    <property type="entry name" value="FlgN-like_sf"/>
</dbReference>
<dbReference type="OrthoDB" id="1797165at2"/>
<comment type="caution">
    <text evidence="2">The sequence shown here is derived from an EMBL/GenBank/DDBJ whole genome shotgun (WGS) entry which is preliminary data.</text>
</comment>
<dbReference type="GO" id="GO:0044780">
    <property type="term" value="P:bacterial-type flagellum assembly"/>
    <property type="evidence" value="ECO:0007669"/>
    <property type="project" value="InterPro"/>
</dbReference>
<dbReference type="EMBL" id="MLBF01000003">
    <property type="protein sequence ID" value="OLN33531.1"/>
    <property type="molecule type" value="Genomic_DNA"/>
</dbReference>
<dbReference type="Pfam" id="PF05130">
    <property type="entry name" value="FlgN"/>
    <property type="match status" value="1"/>
</dbReference>
<name>A0A1Q8R213_9FIRM</name>
<dbReference type="Proteomes" id="UP000186102">
    <property type="component" value="Unassembled WGS sequence"/>
</dbReference>
<accession>A0A1Q8R213</accession>
<dbReference type="InterPro" id="IPR007809">
    <property type="entry name" value="FlgN-like"/>
</dbReference>
<organism evidence="2 3">
    <name type="scientific">Desulfosporosinus metallidurans</name>
    <dbReference type="NCBI Taxonomy" id="1888891"/>
    <lineage>
        <taxon>Bacteria</taxon>
        <taxon>Bacillati</taxon>
        <taxon>Bacillota</taxon>
        <taxon>Clostridia</taxon>
        <taxon>Eubacteriales</taxon>
        <taxon>Desulfitobacteriaceae</taxon>
        <taxon>Desulfosporosinus</taxon>
    </lineage>
</organism>
<gene>
    <name evidence="2" type="ORF">DSOL_0778</name>
</gene>
<evidence type="ECO:0000313" key="3">
    <source>
        <dbReference type="Proteomes" id="UP000186102"/>
    </source>
</evidence>
<evidence type="ECO:0000313" key="2">
    <source>
        <dbReference type="EMBL" id="OLN33531.1"/>
    </source>
</evidence>
<dbReference type="AlphaFoldDB" id="A0A1Q8R213"/>
<protein>
    <recommendedName>
        <fullName evidence="4">FlgN protein</fullName>
    </recommendedName>
</protein>
<dbReference type="SUPFAM" id="SSF140566">
    <property type="entry name" value="FlgN-like"/>
    <property type="match status" value="1"/>
</dbReference>
<sequence>MSEVLYNLNENLKQQVKLYEEFNNLERDKQKALLESNLQEIEAITAQEELLMIEVSRLEKERFLWAEQIGRDLGKTPEDLTLAELAEYFPVLDGVRNDLDRVVGRLQKTHEINAQLLEQAMKIVEFTVGMLTYQEKNTYKHPNRKENEGNGKLHLMDWRI</sequence>
<evidence type="ECO:0008006" key="4">
    <source>
        <dbReference type="Google" id="ProtNLM"/>
    </source>
</evidence>